<evidence type="ECO:0008006" key="3">
    <source>
        <dbReference type="Google" id="ProtNLM"/>
    </source>
</evidence>
<protein>
    <recommendedName>
        <fullName evidence="3">F-box domain-containing protein</fullName>
    </recommendedName>
</protein>
<dbReference type="EMBL" id="JAACJO010000003">
    <property type="protein sequence ID" value="KAF5360743.1"/>
    <property type="molecule type" value="Genomic_DNA"/>
</dbReference>
<reference evidence="1 2" key="1">
    <citation type="journal article" date="2020" name="ISME J.">
        <title>Uncovering the hidden diversity of litter-decomposition mechanisms in mushroom-forming fungi.</title>
        <authorList>
            <person name="Floudas D."/>
            <person name="Bentzer J."/>
            <person name="Ahren D."/>
            <person name="Johansson T."/>
            <person name="Persson P."/>
            <person name="Tunlid A."/>
        </authorList>
    </citation>
    <scope>NUCLEOTIDE SEQUENCE [LARGE SCALE GENOMIC DNA]</scope>
    <source>
        <strain evidence="1 2">CBS 146.42</strain>
    </source>
</reference>
<dbReference type="SUPFAM" id="SSF52047">
    <property type="entry name" value="RNI-like"/>
    <property type="match status" value="1"/>
</dbReference>
<proteinExistence type="predicted"/>
<name>A0A8H5LKS6_9AGAR</name>
<sequence>MYLRICYARPNCIAHTLAAALNKLIPPLSLRSTPSSIMQQLQLSLESTPLVTEQEINDIFQGKIVHKLNVPDLPAELWEEILSYLPRGSVWRMIGINRLLFELGMKELYGRVCLTNCVGAGLKTFQQIGYANIASRVRSLCIKPTFLPIMNRKGRAVHDPRESRSLRKKRKSEIQSFLKTALTSLSGCAQLRELNVVVHDQYLSRSLVVFLRKLLKRVGVNLEALTIDMTLLSFLSVHHVFDPKHLPKLSTLTIKITESRFETSRDQARRARKALLNIIHPLNGTLQTLAFEVIDFNLSEIFQKLEQLPKLHSLELRAEVGFSTSYPPFTLSPSSNTTLTISNGWLYNLLCVQHLPKLRELVLEVDYTSILESLASHVHTFVPRLKNLTLTGQRSTLDHLQLSSLLNGLAGGDKGLEYLKISIAGFSPEHMVLFATSLPNLKTLDLSYKDLWMSNQSLLRRTDLDEDEAIYEDFRTRSYPQWKVGRGTNSSG</sequence>
<evidence type="ECO:0000313" key="2">
    <source>
        <dbReference type="Proteomes" id="UP000559027"/>
    </source>
</evidence>
<gene>
    <name evidence="1" type="ORF">D9756_005097</name>
</gene>
<dbReference type="OrthoDB" id="3049838at2759"/>
<dbReference type="Gene3D" id="3.80.10.10">
    <property type="entry name" value="Ribonuclease Inhibitor"/>
    <property type="match status" value="1"/>
</dbReference>
<evidence type="ECO:0000313" key="1">
    <source>
        <dbReference type="EMBL" id="KAF5360743.1"/>
    </source>
</evidence>
<comment type="caution">
    <text evidence="1">The sequence shown here is derived from an EMBL/GenBank/DDBJ whole genome shotgun (WGS) entry which is preliminary data.</text>
</comment>
<dbReference type="AlphaFoldDB" id="A0A8H5LKS6"/>
<dbReference type="Proteomes" id="UP000559027">
    <property type="component" value="Unassembled WGS sequence"/>
</dbReference>
<accession>A0A8H5LKS6</accession>
<organism evidence="1 2">
    <name type="scientific">Leucocoprinus leucothites</name>
    <dbReference type="NCBI Taxonomy" id="201217"/>
    <lineage>
        <taxon>Eukaryota</taxon>
        <taxon>Fungi</taxon>
        <taxon>Dikarya</taxon>
        <taxon>Basidiomycota</taxon>
        <taxon>Agaricomycotina</taxon>
        <taxon>Agaricomycetes</taxon>
        <taxon>Agaricomycetidae</taxon>
        <taxon>Agaricales</taxon>
        <taxon>Agaricineae</taxon>
        <taxon>Agaricaceae</taxon>
        <taxon>Leucocoprinus</taxon>
    </lineage>
</organism>
<dbReference type="InterPro" id="IPR032675">
    <property type="entry name" value="LRR_dom_sf"/>
</dbReference>
<keyword evidence="2" id="KW-1185">Reference proteome</keyword>